<dbReference type="RefSeq" id="WP_376920345.1">
    <property type="nucleotide sequence ID" value="NZ_JBHRSW010000018.1"/>
</dbReference>
<comment type="subcellular location">
    <subcellularLocation>
        <location evidence="1">Cell envelope</location>
    </subcellularLocation>
</comment>
<keyword evidence="6" id="KW-1185">Reference proteome</keyword>
<evidence type="ECO:0000313" key="6">
    <source>
        <dbReference type="Proteomes" id="UP001595478"/>
    </source>
</evidence>
<evidence type="ECO:0000259" key="4">
    <source>
        <dbReference type="Pfam" id="PF13407"/>
    </source>
</evidence>
<dbReference type="Gene3D" id="3.40.50.2300">
    <property type="match status" value="2"/>
</dbReference>
<dbReference type="SUPFAM" id="SSF53822">
    <property type="entry name" value="Periplasmic binding protein-like I"/>
    <property type="match status" value="1"/>
</dbReference>
<dbReference type="Pfam" id="PF13407">
    <property type="entry name" value="Peripla_BP_4"/>
    <property type="match status" value="1"/>
</dbReference>
<dbReference type="PANTHER" id="PTHR46847:SF2">
    <property type="entry name" value="ABC TRANSPORTER SUGAR-BINDING PROTEIN"/>
    <property type="match status" value="1"/>
</dbReference>
<dbReference type="CDD" id="cd06324">
    <property type="entry name" value="PBP1_ABC_sugar_binding-like"/>
    <property type="match status" value="1"/>
</dbReference>
<sequence length="372" mass="42061">MDVTSEVRPKVLFVYPVEKGFPFWDSQVDYASAVSEALGFELEVAYAPKEYRNRFAALSFIKERVASSKKKPNLLITSFWLGSEFDILTYLEEQKIYGISINSDISQEQYARLGRPREQFTYWLASLSPNDTLAGKQLAEAILSHVKTKNCPLVSCEINVFAITGLRYSAVSIQRATGLHEALANEPQSKLLNLVYGKWDRQVVRGMTEAIIQRHDKIDAFWVASDVMAYGIFDRLNELGIELDPATVVGGIDWSPYSVELIENGTMTMSLGGHFLEGGWAITLFFDYLNGRDFEQETGSVIKTSMSLLNANNVKEVGQFLSNPQWSPEQLRAYSKFLNPKRVKYNMDPQLIISDQINALKNAKLNWGHEPQ</sequence>
<evidence type="ECO:0000313" key="5">
    <source>
        <dbReference type="EMBL" id="MFC3122212.1"/>
    </source>
</evidence>
<protein>
    <submittedName>
        <fullName evidence="5">ABC transporter substrate-binding protein</fullName>
    </submittedName>
</protein>
<dbReference type="InterPro" id="IPR025997">
    <property type="entry name" value="SBP_2_dom"/>
</dbReference>
<dbReference type="InterPro" id="IPR028082">
    <property type="entry name" value="Peripla_BP_I"/>
</dbReference>
<comment type="similarity">
    <text evidence="2">Belongs to the bacterial solute-binding protein 2 family.</text>
</comment>
<dbReference type="PANTHER" id="PTHR46847">
    <property type="entry name" value="D-ALLOSE-BINDING PERIPLASMIC PROTEIN-RELATED"/>
    <property type="match status" value="1"/>
</dbReference>
<keyword evidence="3" id="KW-0732">Signal</keyword>
<dbReference type="EMBL" id="JBHRSW010000018">
    <property type="protein sequence ID" value="MFC3122212.1"/>
    <property type="molecule type" value="Genomic_DNA"/>
</dbReference>
<name>A0ABV7FTM3_9ALTE</name>
<comment type="caution">
    <text evidence="5">The sequence shown here is derived from an EMBL/GenBank/DDBJ whole genome shotgun (WGS) entry which is preliminary data.</text>
</comment>
<accession>A0ABV7FTM3</accession>
<evidence type="ECO:0000256" key="1">
    <source>
        <dbReference type="ARBA" id="ARBA00004196"/>
    </source>
</evidence>
<feature type="domain" description="Periplasmic binding protein" evidence="4">
    <location>
        <begin position="21"/>
        <end position="292"/>
    </location>
</feature>
<evidence type="ECO:0000256" key="3">
    <source>
        <dbReference type="ARBA" id="ARBA00022729"/>
    </source>
</evidence>
<proteinExistence type="inferred from homology"/>
<dbReference type="Proteomes" id="UP001595478">
    <property type="component" value="Unassembled WGS sequence"/>
</dbReference>
<reference evidence="6" key="1">
    <citation type="journal article" date="2019" name="Int. J. Syst. Evol. Microbiol.">
        <title>The Global Catalogue of Microorganisms (GCM) 10K type strain sequencing project: providing services to taxonomists for standard genome sequencing and annotation.</title>
        <authorList>
            <consortium name="The Broad Institute Genomics Platform"/>
            <consortium name="The Broad Institute Genome Sequencing Center for Infectious Disease"/>
            <person name="Wu L."/>
            <person name="Ma J."/>
        </authorList>
    </citation>
    <scope>NUCLEOTIDE SEQUENCE [LARGE SCALE GENOMIC DNA]</scope>
    <source>
        <strain evidence="6">KCTC 52473</strain>
    </source>
</reference>
<gene>
    <name evidence="5" type="ORF">ACFOHL_11330</name>
</gene>
<organism evidence="5 6">
    <name type="scientific">Agaribacter flavus</name>
    <dbReference type="NCBI Taxonomy" id="1902781"/>
    <lineage>
        <taxon>Bacteria</taxon>
        <taxon>Pseudomonadati</taxon>
        <taxon>Pseudomonadota</taxon>
        <taxon>Gammaproteobacteria</taxon>
        <taxon>Alteromonadales</taxon>
        <taxon>Alteromonadaceae</taxon>
        <taxon>Agaribacter</taxon>
    </lineage>
</organism>
<evidence type="ECO:0000256" key="2">
    <source>
        <dbReference type="ARBA" id="ARBA00007639"/>
    </source>
</evidence>